<evidence type="ECO:0000313" key="7">
    <source>
        <dbReference type="EMBL" id="KAF4376599.1"/>
    </source>
</evidence>
<protein>
    <submittedName>
        <fullName evidence="7">Uncharacterized protein</fullName>
    </submittedName>
</protein>
<dbReference type="AlphaFoldDB" id="A0A7J6G3H3"/>
<keyword evidence="4 6" id="KW-1133">Transmembrane helix</keyword>
<dbReference type="Proteomes" id="UP000525078">
    <property type="component" value="Unassembled WGS sequence"/>
</dbReference>
<feature type="transmembrane region" description="Helical" evidence="6">
    <location>
        <begin position="67"/>
        <end position="89"/>
    </location>
</feature>
<dbReference type="EMBL" id="JAATIP010000084">
    <property type="protein sequence ID" value="KAF4376599.1"/>
    <property type="molecule type" value="Genomic_DNA"/>
</dbReference>
<evidence type="ECO:0000256" key="3">
    <source>
        <dbReference type="ARBA" id="ARBA00022692"/>
    </source>
</evidence>
<keyword evidence="5 6" id="KW-0472">Membrane</keyword>
<comment type="subcellular location">
    <subcellularLocation>
        <location evidence="1">Membrane</location>
        <topology evidence="1">Multi-pass membrane protein</topology>
    </subcellularLocation>
</comment>
<sequence length="393" mass="44010">MGFFSFAFAGVGLIFIGAWEAFTFLSSNPNQISLPSSPLTSIQTPSPSSKSNSQIKTPSFSSSSLSFISISIVSFLFIINSLVSLYDAIELRDRVGTALQLQVLAIASLFLLYGIMGLMVNFSSSLVSLIGLFAFVEEFLLFYLQRKDPSGIENRYFDLLLVPITVCLFSTVLDLKSPKSIFPKFARGIGLILQGMWFLQMGFSFYTNLITHGCTLHEKSRGNYTIKCKGHPDYHRARAIATLQFNCHLALVVIIVSIFYSIVSRRNGSADFMQYKPLVAEMATFENQSQFTLDSDEEEEEEEEVKVANQKAAEVVEFGVNGHYFATTSEGWKPLVLEPKEGGSWGLLTLMSSWIIEFFALDNKMFKEEIENGLCRKAPILYYDCIISWIGMD</sequence>
<accession>A0A7J6G3H3</accession>
<evidence type="ECO:0000256" key="5">
    <source>
        <dbReference type="ARBA" id="ARBA00023136"/>
    </source>
</evidence>
<gene>
    <name evidence="7" type="ORF">F8388_025470</name>
</gene>
<evidence type="ECO:0000313" key="8">
    <source>
        <dbReference type="Proteomes" id="UP000525078"/>
    </source>
</evidence>
<dbReference type="PANTHER" id="PTHR46285:SF7">
    <property type="entry name" value="OS06G0238900 PROTEIN"/>
    <property type="match status" value="1"/>
</dbReference>
<dbReference type="PANTHER" id="PTHR46285">
    <property type="entry name" value="PROTEINASE INHIBITOR I4, SERPIN (DUF716)-RELATED"/>
    <property type="match status" value="1"/>
</dbReference>
<organism evidence="7 8">
    <name type="scientific">Cannabis sativa</name>
    <name type="common">Hemp</name>
    <name type="synonym">Marijuana</name>
    <dbReference type="NCBI Taxonomy" id="3483"/>
    <lineage>
        <taxon>Eukaryota</taxon>
        <taxon>Viridiplantae</taxon>
        <taxon>Streptophyta</taxon>
        <taxon>Embryophyta</taxon>
        <taxon>Tracheophyta</taxon>
        <taxon>Spermatophyta</taxon>
        <taxon>Magnoliopsida</taxon>
        <taxon>eudicotyledons</taxon>
        <taxon>Gunneridae</taxon>
        <taxon>Pentapetalae</taxon>
        <taxon>rosids</taxon>
        <taxon>fabids</taxon>
        <taxon>Rosales</taxon>
        <taxon>Cannabaceae</taxon>
        <taxon>Cannabis</taxon>
    </lineage>
</organism>
<proteinExistence type="inferred from homology"/>
<name>A0A7J6G3H3_CANSA</name>
<evidence type="ECO:0000256" key="6">
    <source>
        <dbReference type="SAM" id="Phobius"/>
    </source>
</evidence>
<feature type="transmembrane region" description="Helical" evidence="6">
    <location>
        <begin position="185"/>
        <end position="206"/>
    </location>
</feature>
<dbReference type="GO" id="GO:0016020">
    <property type="term" value="C:membrane"/>
    <property type="evidence" value="ECO:0007669"/>
    <property type="project" value="UniProtKB-SubCell"/>
</dbReference>
<evidence type="ECO:0000256" key="2">
    <source>
        <dbReference type="ARBA" id="ARBA00006948"/>
    </source>
</evidence>
<feature type="transmembrane region" description="Helical" evidence="6">
    <location>
        <begin position="156"/>
        <end position="173"/>
    </location>
</feature>
<feature type="transmembrane region" description="Helical" evidence="6">
    <location>
        <begin position="245"/>
        <end position="263"/>
    </location>
</feature>
<evidence type="ECO:0000256" key="4">
    <source>
        <dbReference type="ARBA" id="ARBA00022989"/>
    </source>
</evidence>
<dbReference type="InterPro" id="IPR006904">
    <property type="entry name" value="DUF716"/>
</dbReference>
<comment type="caution">
    <text evidence="7">The sequence shown here is derived from an EMBL/GenBank/DDBJ whole genome shotgun (WGS) entry which is preliminary data.</text>
</comment>
<feature type="transmembrane region" description="Helical" evidence="6">
    <location>
        <begin position="126"/>
        <end position="144"/>
    </location>
</feature>
<feature type="transmembrane region" description="Helical" evidence="6">
    <location>
        <begin position="101"/>
        <end position="120"/>
    </location>
</feature>
<comment type="similarity">
    <text evidence="2">Belongs to the TMEM45 family.</text>
</comment>
<reference evidence="7 8" key="1">
    <citation type="journal article" date="2020" name="bioRxiv">
        <title>Sequence and annotation of 42 cannabis genomes reveals extensive copy number variation in cannabinoid synthesis and pathogen resistance genes.</title>
        <authorList>
            <person name="Mckernan K.J."/>
            <person name="Helbert Y."/>
            <person name="Kane L.T."/>
            <person name="Ebling H."/>
            <person name="Zhang L."/>
            <person name="Liu B."/>
            <person name="Eaton Z."/>
            <person name="Mclaughlin S."/>
            <person name="Kingan S."/>
            <person name="Baybayan P."/>
            <person name="Concepcion G."/>
            <person name="Jordan M."/>
            <person name="Riva A."/>
            <person name="Barbazuk W."/>
            <person name="Harkins T."/>
        </authorList>
    </citation>
    <scope>NUCLEOTIDE SEQUENCE [LARGE SCALE GENOMIC DNA]</scope>
    <source>
        <strain evidence="8">cv. Jamaican Lion 4</strain>
        <tissue evidence="7">Leaf</tissue>
    </source>
</reference>
<keyword evidence="3 6" id="KW-0812">Transmembrane</keyword>
<dbReference type="Pfam" id="PF04819">
    <property type="entry name" value="DUF716"/>
    <property type="match status" value="1"/>
</dbReference>
<evidence type="ECO:0000256" key="1">
    <source>
        <dbReference type="ARBA" id="ARBA00004141"/>
    </source>
</evidence>